<protein>
    <submittedName>
        <fullName evidence="2">Uncharacterized protein</fullName>
    </submittedName>
</protein>
<dbReference type="AlphaFoldDB" id="A0AAP9ECX3"/>
<keyword evidence="3" id="KW-1185">Reference proteome</keyword>
<name>A0AAP9ECX3_LEULA</name>
<accession>A0AAP9ECX3</accession>
<feature type="compositionally biased region" description="Basic and acidic residues" evidence="1">
    <location>
        <begin position="18"/>
        <end position="38"/>
    </location>
</feature>
<evidence type="ECO:0000256" key="1">
    <source>
        <dbReference type="SAM" id="MobiDB-lite"/>
    </source>
</evidence>
<feature type="region of interest" description="Disordered" evidence="1">
    <location>
        <begin position="17"/>
        <end position="38"/>
    </location>
</feature>
<evidence type="ECO:0000313" key="2">
    <source>
        <dbReference type="EMBL" id="QEA44144.1"/>
    </source>
</evidence>
<reference evidence="2 3" key="1">
    <citation type="submission" date="2019-06" db="EMBL/GenBank/DDBJ databases">
        <title>Genome analyses of bacteria isolated from kimchi.</title>
        <authorList>
            <person name="Lee S."/>
            <person name="Ahn S."/>
            <person name="Roh S."/>
        </authorList>
    </citation>
    <scope>NUCLEOTIDE SEQUENCE [LARGE SCALE GENOMIC DNA]</scope>
    <source>
        <strain evidence="2 3">CBA3625</strain>
    </source>
</reference>
<dbReference type="Proteomes" id="UP000321298">
    <property type="component" value="Chromosome"/>
</dbReference>
<dbReference type="EMBL" id="CP042387">
    <property type="protein sequence ID" value="QEA44144.1"/>
    <property type="molecule type" value="Genomic_DNA"/>
</dbReference>
<evidence type="ECO:0000313" key="3">
    <source>
        <dbReference type="Proteomes" id="UP000321298"/>
    </source>
</evidence>
<proteinExistence type="predicted"/>
<gene>
    <name evidence="2" type="ORF">FGL83_05475</name>
</gene>
<dbReference type="RefSeq" id="WP_146975101.1">
    <property type="nucleotide sequence ID" value="NZ_CP042390.1"/>
</dbReference>
<sequence length="59" mass="7317">MDEETKTRLRHIRNATKVNKEHAENTRRQSVERHERSRAQVKAEIYDNRNINYRKHVRF</sequence>
<organism evidence="2 3">
    <name type="scientific">Leuconostoc lactis</name>
    <dbReference type="NCBI Taxonomy" id="1246"/>
    <lineage>
        <taxon>Bacteria</taxon>
        <taxon>Bacillati</taxon>
        <taxon>Bacillota</taxon>
        <taxon>Bacilli</taxon>
        <taxon>Lactobacillales</taxon>
        <taxon>Lactobacillaceae</taxon>
        <taxon>Leuconostoc</taxon>
    </lineage>
</organism>